<evidence type="ECO:0000313" key="1">
    <source>
        <dbReference type="EMBL" id="JAE10973.1"/>
    </source>
</evidence>
<accession>A0A0A9FRQ7</accession>
<sequence length="70" mass="7719">MSSRGTETRTSLSEKFTNTSLPKGFACHPYICDKDSLLIKWTVEFVAQVTSARSFSPPLILSFDGGLYAI</sequence>
<organism evidence="1">
    <name type="scientific">Arundo donax</name>
    <name type="common">Giant reed</name>
    <name type="synonym">Donax arundinaceus</name>
    <dbReference type="NCBI Taxonomy" id="35708"/>
    <lineage>
        <taxon>Eukaryota</taxon>
        <taxon>Viridiplantae</taxon>
        <taxon>Streptophyta</taxon>
        <taxon>Embryophyta</taxon>
        <taxon>Tracheophyta</taxon>
        <taxon>Spermatophyta</taxon>
        <taxon>Magnoliopsida</taxon>
        <taxon>Liliopsida</taxon>
        <taxon>Poales</taxon>
        <taxon>Poaceae</taxon>
        <taxon>PACMAD clade</taxon>
        <taxon>Arundinoideae</taxon>
        <taxon>Arundineae</taxon>
        <taxon>Arundo</taxon>
    </lineage>
</organism>
<name>A0A0A9FRQ7_ARUDO</name>
<proteinExistence type="predicted"/>
<reference evidence="1" key="1">
    <citation type="submission" date="2014-09" db="EMBL/GenBank/DDBJ databases">
        <authorList>
            <person name="Magalhaes I.L.F."/>
            <person name="Oliveira U."/>
            <person name="Santos F.R."/>
            <person name="Vidigal T.H.D.A."/>
            <person name="Brescovit A.D."/>
            <person name="Santos A.J."/>
        </authorList>
    </citation>
    <scope>NUCLEOTIDE SEQUENCE</scope>
    <source>
        <tissue evidence="1">Shoot tissue taken approximately 20 cm above the soil surface</tissue>
    </source>
</reference>
<dbReference type="EMBL" id="GBRH01186923">
    <property type="protein sequence ID" value="JAE10973.1"/>
    <property type="molecule type" value="Transcribed_RNA"/>
</dbReference>
<protein>
    <submittedName>
        <fullName evidence="1">Uncharacterized protein</fullName>
    </submittedName>
</protein>
<reference evidence="1" key="2">
    <citation type="journal article" date="2015" name="Data Brief">
        <title>Shoot transcriptome of the giant reed, Arundo donax.</title>
        <authorList>
            <person name="Barrero R.A."/>
            <person name="Guerrero F.D."/>
            <person name="Moolhuijzen P."/>
            <person name="Goolsby J.A."/>
            <person name="Tidwell J."/>
            <person name="Bellgard S.E."/>
            <person name="Bellgard M.I."/>
        </authorList>
    </citation>
    <scope>NUCLEOTIDE SEQUENCE</scope>
    <source>
        <tissue evidence="1">Shoot tissue taken approximately 20 cm above the soil surface</tissue>
    </source>
</reference>
<dbReference type="AlphaFoldDB" id="A0A0A9FRQ7"/>